<feature type="transmembrane region" description="Helical" evidence="2">
    <location>
        <begin position="543"/>
        <end position="563"/>
    </location>
</feature>
<feature type="compositionally biased region" description="Low complexity" evidence="1">
    <location>
        <begin position="128"/>
        <end position="140"/>
    </location>
</feature>
<keyword evidence="2" id="KW-1133">Transmembrane helix</keyword>
<evidence type="ECO:0000256" key="2">
    <source>
        <dbReference type="SAM" id="Phobius"/>
    </source>
</evidence>
<feature type="transmembrane region" description="Helical" evidence="2">
    <location>
        <begin position="6"/>
        <end position="27"/>
    </location>
</feature>
<sequence>MARVYRSIITGLSLLLGLCIVCSVLLLGPKPFLHRWLPKHGRGGCPLASSESAFRSDSHLLGRLFSGPGLIQLTEGRESYDEVLSQLPRFPAVVVVTAGRGTPTRRTEAQPYISLAGAGTGATGTTGSGTTTTTASTASSSSSPLAALALPLQLMNAGAAAVEAALGRRLFPIVLDTFTRPAGAGKHVGQGPYAIFDASAGRLLLDAGMVAAVWGGGSPGSSSSSSSGSGGSSSTQPQSAYLAEQLSSRLFKQLAAEVAPRAKAAAAAAATAGVTATAGAAGGANAGASEEPRRRQLAQAGGGDGALLGGGGGAAAGVGRVGGVSSGAEVATETAAAAADKEQQYDSGVAAGELGLRGDAREGADRGSAKAQLLLGGEGEGEDGDEAVQQRAFEELDDVPAGGTAAGAAAMQQQQTQQQLVAHKVDTHVEQKQRRPSDAEAGAAAAADGAAHGGDGADDDDIGHMHDDDDDTAAAAVAAMDDRFTGRQSARLGASDEVVAVEVEGGEGLSEGEQEEQQQQGTAAGGSSAGRSSGLGSGAPSSAAAAAATAAVAAAVAAALPAAFAAAPPLWFCILCPSVLGLVAPLAINIILNQVAGALCLQLHLTDDQCFDVLLGALGAGFVLSLASAIPIFFVCRLPECAGRNVTAALRALRGAVPL</sequence>
<protein>
    <submittedName>
        <fullName evidence="3">Uncharacterized protein</fullName>
    </submittedName>
</protein>
<feature type="compositionally biased region" description="Basic and acidic residues" evidence="1">
    <location>
        <begin position="423"/>
        <end position="438"/>
    </location>
</feature>
<dbReference type="EMBL" id="JAEHOC010000054">
    <property type="protein sequence ID" value="KAG2425529.1"/>
    <property type="molecule type" value="Genomic_DNA"/>
</dbReference>
<reference evidence="3" key="1">
    <citation type="journal article" date="2020" name="bioRxiv">
        <title>Comparative genomics of Chlamydomonas.</title>
        <authorList>
            <person name="Craig R.J."/>
            <person name="Hasan A.R."/>
            <person name="Ness R.W."/>
            <person name="Keightley P.D."/>
        </authorList>
    </citation>
    <scope>NUCLEOTIDE SEQUENCE</scope>
    <source>
        <strain evidence="3">SAG 7.73</strain>
    </source>
</reference>
<proteinExistence type="predicted"/>
<evidence type="ECO:0000313" key="4">
    <source>
        <dbReference type="Proteomes" id="UP000650467"/>
    </source>
</evidence>
<dbReference type="AlphaFoldDB" id="A0A835SEK0"/>
<evidence type="ECO:0000256" key="1">
    <source>
        <dbReference type="SAM" id="MobiDB-lite"/>
    </source>
</evidence>
<keyword evidence="4" id="KW-1185">Reference proteome</keyword>
<feature type="region of interest" description="Disordered" evidence="1">
    <location>
        <begin position="280"/>
        <end position="304"/>
    </location>
</feature>
<feature type="compositionally biased region" description="Low complexity" evidence="1">
    <location>
        <begin position="439"/>
        <end position="450"/>
    </location>
</feature>
<dbReference type="OrthoDB" id="551924at2759"/>
<organism evidence="3 4">
    <name type="scientific">Chlamydomonas incerta</name>
    <dbReference type="NCBI Taxonomy" id="51695"/>
    <lineage>
        <taxon>Eukaryota</taxon>
        <taxon>Viridiplantae</taxon>
        <taxon>Chlorophyta</taxon>
        <taxon>core chlorophytes</taxon>
        <taxon>Chlorophyceae</taxon>
        <taxon>CS clade</taxon>
        <taxon>Chlamydomonadales</taxon>
        <taxon>Chlamydomonadaceae</taxon>
        <taxon>Chlamydomonas</taxon>
    </lineage>
</organism>
<feature type="compositionally biased region" description="Low complexity" evidence="1">
    <location>
        <begin position="401"/>
        <end position="419"/>
    </location>
</feature>
<feature type="transmembrane region" description="Helical" evidence="2">
    <location>
        <begin position="569"/>
        <end position="592"/>
    </location>
</feature>
<feature type="compositionally biased region" description="Gly residues" evidence="1">
    <location>
        <begin position="523"/>
        <end position="535"/>
    </location>
</feature>
<name>A0A835SEK0_CHLIN</name>
<feature type="region of interest" description="Disordered" evidence="1">
    <location>
        <begin position="216"/>
        <end position="239"/>
    </location>
</feature>
<keyword evidence="2" id="KW-0812">Transmembrane</keyword>
<accession>A0A835SEK0</accession>
<keyword evidence="2" id="KW-0472">Membrane</keyword>
<feature type="transmembrane region" description="Helical" evidence="2">
    <location>
        <begin position="613"/>
        <end position="634"/>
    </location>
</feature>
<feature type="region of interest" description="Disordered" evidence="1">
    <location>
        <begin position="401"/>
        <end position="468"/>
    </location>
</feature>
<comment type="caution">
    <text evidence="3">The sequence shown here is derived from an EMBL/GenBank/DDBJ whole genome shotgun (WGS) entry which is preliminary data.</text>
</comment>
<gene>
    <name evidence="3" type="ORF">HXX76_013573</name>
</gene>
<feature type="region of interest" description="Disordered" evidence="1">
    <location>
        <begin position="120"/>
        <end position="140"/>
    </location>
</feature>
<feature type="region of interest" description="Disordered" evidence="1">
    <location>
        <begin position="506"/>
        <end position="535"/>
    </location>
</feature>
<dbReference type="Proteomes" id="UP000650467">
    <property type="component" value="Unassembled WGS sequence"/>
</dbReference>
<evidence type="ECO:0000313" key="3">
    <source>
        <dbReference type="EMBL" id="KAG2425529.1"/>
    </source>
</evidence>